<evidence type="ECO:0000313" key="2">
    <source>
        <dbReference type="Proteomes" id="UP001152872"/>
    </source>
</evidence>
<reference evidence="1" key="1">
    <citation type="submission" date="2019-05" db="EMBL/GenBank/DDBJ databases">
        <title>Whole genome sequencing of Pseudanabaena catenata USMAC16.</title>
        <authorList>
            <person name="Khan Z."/>
            <person name="Omar W.M."/>
            <person name="Convey P."/>
            <person name="Merican F."/>
            <person name="Najimudin N."/>
        </authorList>
    </citation>
    <scope>NUCLEOTIDE SEQUENCE</scope>
    <source>
        <strain evidence="1">USMAC16</strain>
    </source>
</reference>
<dbReference type="AlphaFoldDB" id="A0A9X4M7Q4"/>
<protein>
    <submittedName>
        <fullName evidence="1">Restriction endonuclease</fullName>
    </submittedName>
</protein>
<dbReference type="Proteomes" id="UP001152872">
    <property type="component" value="Unassembled WGS sequence"/>
</dbReference>
<comment type="caution">
    <text evidence="1">The sequence shown here is derived from an EMBL/GenBank/DDBJ whole genome shotgun (WGS) entry which is preliminary data.</text>
</comment>
<proteinExistence type="predicted"/>
<accession>A0A9X4M7Q4</accession>
<dbReference type="GO" id="GO:0004519">
    <property type="term" value="F:endonuclease activity"/>
    <property type="evidence" value="ECO:0007669"/>
    <property type="project" value="UniProtKB-KW"/>
</dbReference>
<keyword evidence="1" id="KW-0540">Nuclease</keyword>
<keyword evidence="2" id="KW-1185">Reference proteome</keyword>
<dbReference type="RefSeq" id="WP_009627504.1">
    <property type="nucleotide sequence ID" value="NZ_VBTY01000097.1"/>
</dbReference>
<dbReference type="EMBL" id="VBTY01000097">
    <property type="protein sequence ID" value="MDG3495381.1"/>
    <property type="molecule type" value="Genomic_DNA"/>
</dbReference>
<keyword evidence="1" id="KW-0378">Hydrolase</keyword>
<evidence type="ECO:0000313" key="1">
    <source>
        <dbReference type="EMBL" id="MDG3495381.1"/>
    </source>
</evidence>
<name>A0A9X4M7Q4_9CYAN</name>
<gene>
    <name evidence="1" type="ORF">FEV09_12500</name>
</gene>
<sequence length="220" mass="24773">MPILTIESLCSEARLFSYAECQHSEPLLYGITDGKAVGTYLEQKFSSYLKERHEFVVGNSASGIDFPELLVDVKVTSIKQPQSSCPFKSARQKIFGLGYSLLIFVYNKVDDSANRTSALNILHTIYVSAEKTADFQITRGIRSILGNEGNKDDLMAFMLDRNLPVDDIELSNIADEILRHPPIQGFLTISNALQWRLQYGRVIERADQEEGIFAIYRANL</sequence>
<organism evidence="1 2">
    <name type="scientific">Pseudanabaena catenata USMAC16</name>
    <dbReference type="NCBI Taxonomy" id="1855837"/>
    <lineage>
        <taxon>Bacteria</taxon>
        <taxon>Bacillati</taxon>
        <taxon>Cyanobacteriota</taxon>
        <taxon>Cyanophyceae</taxon>
        <taxon>Pseudanabaenales</taxon>
        <taxon>Pseudanabaenaceae</taxon>
        <taxon>Pseudanabaena</taxon>
    </lineage>
</organism>
<keyword evidence="1" id="KW-0255">Endonuclease</keyword>